<name>A0A8H7B8T6_9PLEO</name>
<dbReference type="EMBL" id="JAAABM010000003">
    <property type="protein sequence ID" value="KAF7679411.1"/>
    <property type="molecule type" value="Genomic_DNA"/>
</dbReference>
<gene>
    <name evidence="1" type="ORF">GT037_003159</name>
</gene>
<dbReference type="Proteomes" id="UP000596902">
    <property type="component" value="Unassembled WGS sequence"/>
</dbReference>
<sequence>MIFPSFTSFTEKDDIFLRNLGEFQYFVYLEAKQCFVLPFKIQGIGQDREDHEALLEHFWKSPKTLKLHGFTSTMA</sequence>
<dbReference type="GeneID" id="62201384"/>
<organism evidence="1 2">
    <name type="scientific">Alternaria burnsii</name>
    <dbReference type="NCBI Taxonomy" id="1187904"/>
    <lineage>
        <taxon>Eukaryota</taxon>
        <taxon>Fungi</taxon>
        <taxon>Dikarya</taxon>
        <taxon>Ascomycota</taxon>
        <taxon>Pezizomycotina</taxon>
        <taxon>Dothideomycetes</taxon>
        <taxon>Pleosporomycetidae</taxon>
        <taxon>Pleosporales</taxon>
        <taxon>Pleosporineae</taxon>
        <taxon>Pleosporaceae</taxon>
        <taxon>Alternaria</taxon>
        <taxon>Alternaria sect. Alternaria</taxon>
    </lineage>
</organism>
<reference evidence="1" key="2">
    <citation type="submission" date="2020-08" db="EMBL/GenBank/DDBJ databases">
        <title>Draft Genome Sequence of Cumin Blight Pathogen Alternaria burnsii.</title>
        <authorList>
            <person name="Feng Z."/>
        </authorList>
    </citation>
    <scope>NUCLEOTIDE SEQUENCE</scope>
    <source>
        <strain evidence="1">CBS107.38</strain>
    </source>
</reference>
<proteinExistence type="predicted"/>
<dbReference type="AlphaFoldDB" id="A0A8H7B8T6"/>
<accession>A0A8H7B8T6</accession>
<comment type="caution">
    <text evidence="1">The sequence shown here is derived from an EMBL/GenBank/DDBJ whole genome shotgun (WGS) entry which is preliminary data.</text>
</comment>
<dbReference type="RefSeq" id="XP_038789484.1">
    <property type="nucleotide sequence ID" value="XM_038928206.1"/>
</dbReference>
<protein>
    <submittedName>
        <fullName evidence="1">Uncharacterized protein</fullName>
    </submittedName>
</protein>
<evidence type="ECO:0000313" key="1">
    <source>
        <dbReference type="EMBL" id="KAF7679411.1"/>
    </source>
</evidence>
<keyword evidence="2" id="KW-1185">Reference proteome</keyword>
<reference evidence="1" key="1">
    <citation type="submission" date="2020-01" db="EMBL/GenBank/DDBJ databases">
        <authorList>
            <person name="Feng Z.H.Z."/>
        </authorList>
    </citation>
    <scope>NUCLEOTIDE SEQUENCE</scope>
    <source>
        <strain evidence="1">CBS107.38</strain>
    </source>
</reference>
<evidence type="ECO:0000313" key="2">
    <source>
        <dbReference type="Proteomes" id="UP000596902"/>
    </source>
</evidence>